<feature type="transmembrane region" description="Helical" evidence="7">
    <location>
        <begin position="116"/>
        <end position="137"/>
    </location>
</feature>
<comment type="subcellular location">
    <subcellularLocation>
        <location evidence="1">Cell membrane</location>
        <topology evidence="1">Multi-pass membrane protein</topology>
    </subcellularLocation>
</comment>
<keyword evidence="3" id="KW-1003">Cell membrane</keyword>
<comment type="similarity">
    <text evidence="2">Belongs to the UPF0126 family.</text>
</comment>
<feature type="transmembrane region" description="Helical" evidence="7">
    <location>
        <begin position="58"/>
        <end position="79"/>
    </location>
</feature>
<sequence length="207" mass="22820">MVWQVMNVIGTIAFAVSGSIVAMEEGFDLLGLFVLGFVTAFGGGMVRNLVLGLPVTNIWHQPGLFLTATFTIFLVFVMPSSWLRHWHRMGSFFDALGLAAFATEGATYAHAAHSTLTTTIIAALMTGIGGGIIRDILAGRKPLVFRTEIYALWCILAGLIIGLNLAREVWMQYALFAVVAVMRMISLRYGWELPRKSLTNTEHTWTH</sequence>
<feature type="domain" description="Glycine transporter" evidence="8">
    <location>
        <begin position="92"/>
        <end position="161"/>
    </location>
</feature>
<organism evidence="9 10">
    <name type="scientific">Alicyclobacillus fastidiosus</name>
    <dbReference type="NCBI Taxonomy" id="392011"/>
    <lineage>
        <taxon>Bacteria</taxon>
        <taxon>Bacillati</taxon>
        <taxon>Bacillota</taxon>
        <taxon>Bacilli</taxon>
        <taxon>Bacillales</taxon>
        <taxon>Alicyclobacillaceae</taxon>
        <taxon>Alicyclobacillus</taxon>
    </lineage>
</organism>
<keyword evidence="5 7" id="KW-1133">Transmembrane helix</keyword>
<feature type="transmembrane region" description="Helical" evidence="7">
    <location>
        <begin position="91"/>
        <end position="110"/>
    </location>
</feature>
<evidence type="ECO:0000313" key="9">
    <source>
        <dbReference type="EMBL" id="WAH44643.1"/>
    </source>
</evidence>
<feature type="transmembrane region" description="Helical" evidence="7">
    <location>
        <begin position="29"/>
        <end position="46"/>
    </location>
</feature>
<reference evidence="9" key="1">
    <citation type="submission" date="2022-08" db="EMBL/GenBank/DDBJ databases">
        <title>Alicyclobacillus fastidiosus DSM 17978, complete genome.</title>
        <authorList>
            <person name="Wang Q."/>
            <person name="Cai R."/>
            <person name="Wang Z."/>
        </authorList>
    </citation>
    <scope>NUCLEOTIDE SEQUENCE</scope>
    <source>
        <strain evidence="9">DSM 17978</strain>
    </source>
</reference>
<feature type="transmembrane region" description="Helical" evidence="7">
    <location>
        <begin position="173"/>
        <end position="191"/>
    </location>
</feature>
<gene>
    <name evidence="9" type="ORF">NZD89_17165</name>
</gene>
<evidence type="ECO:0000256" key="2">
    <source>
        <dbReference type="ARBA" id="ARBA00008193"/>
    </source>
</evidence>
<evidence type="ECO:0000256" key="5">
    <source>
        <dbReference type="ARBA" id="ARBA00022989"/>
    </source>
</evidence>
<evidence type="ECO:0000256" key="6">
    <source>
        <dbReference type="ARBA" id="ARBA00023136"/>
    </source>
</evidence>
<dbReference type="RefSeq" id="WP_268008519.1">
    <property type="nucleotide sequence ID" value="NZ_BSUT01000001.1"/>
</dbReference>
<feature type="transmembrane region" description="Helical" evidence="7">
    <location>
        <begin position="6"/>
        <end position="22"/>
    </location>
</feature>
<evidence type="ECO:0000313" key="10">
    <source>
        <dbReference type="Proteomes" id="UP001164761"/>
    </source>
</evidence>
<dbReference type="PANTHER" id="PTHR30506">
    <property type="entry name" value="INNER MEMBRANE PROTEIN"/>
    <property type="match status" value="1"/>
</dbReference>
<keyword evidence="4 7" id="KW-0812">Transmembrane</keyword>
<dbReference type="PANTHER" id="PTHR30506:SF3">
    <property type="entry name" value="UPF0126 INNER MEMBRANE PROTEIN YADS-RELATED"/>
    <property type="match status" value="1"/>
</dbReference>
<dbReference type="Proteomes" id="UP001164761">
    <property type="component" value="Chromosome"/>
</dbReference>
<evidence type="ECO:0000256" key="7">
    <source>
        <dbReference type="SAM" id="Phobius"/>
    </source>
</evidence>
<protein>
    <submittedName>
        <fullName evidence="9">Trimeric intracellular cation channel family protein</fullName>
    </submittedName>
</protein>
<dbReference type="Pfam" id="PF03458">
    <property type="entry name" value="Gly_transporter"/>
    <property type="match status" value="2"/>
</dbReference>
<dbReference type="InterPro" id="IPR005115">
    <property type="entry name" value="Gly_transporter"/>
</dbReference>
<evidence type="ECO:0000259" key="8">
    <source>
        <dbReference type="Pfam" id="PF03458"/>
    </source>
</evidence>
<feature type="transmembrane region" description="Helical" evidence="7">
    <location>
        <begin position="149"/>
        <end position="167"/>
    </location>
</feature>
<feature type="domain" description="Glycine transporter" evidence="8">
    <location>
        <begin position="5"/>
        <end position="78"/>
    </location>
</feature>
<dbReference type="EMBL" id="CP104067">
    <property type="protein sequence ID" value="WAH44643.1"/>
    <property type="molecule type" value="Genomic_DNA"/>
</dbReference>
<keyword evidence="6 7" id="KW-0472">Membrane</keyword>
<keyword evidence="10" id="KW-1185">Reference proteome</keyword>
<accession>A0ABY6ZPW6</accession>
<proteinExistence type="inferred from homology"/>
<evidence type="ECO:0000256" key="1">
    <source>
        <dbReference type="ARBA" id="ARBA00004651"/>
    </source>
</evidence>
<name>A0ABY6ZPW6_9BACL</name>
<evidence type="ECO:0000256" key="4">
    <source>
        <dbReference type="ARBA" id="ARBA00022692"/>
    </source>
</evidence>
<evidence type="ECO:0000256" key="3">
    <source>
        <dbReference type="ARBA" id="ARBA00022475"/>
    </source>
</evidence>